<proteinExistence type="predicted"/>
<dbReference type="PANTHER" id="PTHR45774:SF4">
    <property type="entry name" value="AXUNDEAD, ISOFORM F"/>
    <property type="match status" value="1"/>
</dbReference>
<dbReference type="SUPFAM" id="SSF54695">
    <property type="entry name" value="POZ domain"/>
    <property type="match status" value="1"/>
</dbReference>
<dbReference type="SMART" id="SM00061">
    <property type="entry name" value="MATH"/>
    <property type="match status" value="1"/>
</dbReference>
<accession>A0ABD2LBC5</accession>
<dbReference type="Pfam" id="PF22486">
    <property type="entry name" value="MATH_2"/>
    <property type="match status" value="1"/>
</dbReference>
<dbReference type="PANTHER" id="PTHR45774">
    <property type="entry name" value="BTB/POZ DOMAIN-CONTAINING"/>
    <property type="match status" value="1"/>
</dbReference>
<evidence type="ECO:0000313" key="3">
    <source>
        <dbReference type="EMBL" id="KAL3112538.1"/>
    </source>
</evidence>
<dbReference type="SUPFAM" id="SSF49599">
    <property type="entry name" value="TRAF domain-like"/>
    <property type="match status" value="1"/>
</dbReference>
<evidence type="ECO:0000259" key="2">
    <source>
        <dbReference type="PROSITE" id="PS50144"/>
    </source>
</evidence>
<gene>
    <name evidence="3" type="ORF">niasHT_018744</name>
</gene>
<dbReference type="EMBL" id="JBICBT010000468">
    <property type="protein sequence ID" value="KAL3112538.1"/>
    <property type="molecule type" value="Genomic_DNA"/>
</dbReference>
<evidence type="ECO:0008006" key="5">
    <source>
        <dbReference type="Google" id="ProtNLM"/>
    </source>
</evidence>
<evidence type="ECO:0000313" key="4">
    <source>
        <dbReference type="Proteomes" id="UP001620626"/>
    </source>
</evidence>
<protein>
    <recommendedName>
        <fullName evidence="5">BTB domain-containing protein</fullName>
    </recommendedName>
</protein>
<name>A0ABD2LBC5_9BILA</name>
<dbReference type="Pfam" id="PF00651">
    <property type="entry name" value="BTB"/>
    <property type="match status" value="1"/>
</dbReference>
<dbReference type="Proteomes" id="UP001620626">
    <property type="component" value="Unassembled WGS sequence"/>
</dbReference>
<dbReference type="InterPro" id="IPR002083">
    <property type="entry name" value="MATH/TRAF_dom"/>
</dbReference>
<dbReference type="AlphaFoldDB" id="A0ABD2LBC5"/>
<feature type="domain" description="MATH" evidence="2">
    <location>
        <begin position="378"/>
        <end position="510"/>
    </location>
</feature>
<dbReference type="InterPro" id="IPR011333">
    <property type="entry name" value="SKP1/BTB/POZ_sf"/>
</dbReference>
<keyword evidence="4" id="KW-1185">Reference proteome</keyword>
<sequence length="515" mass="58982">MALWVPERARLGRADAINGEIFGRPAAQSTSNNENYGRLNMQNLLSPHISYGSVLRNRADEARRIERLENQRRQELWKGGQILVNFLCWEAVKCKEKTVKIVPAHRAILSSASDVFEAMFRYDEGQIEIPDTEIEAFKTMLTFIYTKHFNGLDANNLLEVLKAADKYNITGLVKECANFCANVSIQKLPNVFVSFQEARFLNVEALRWTDEQCRQNGIECSAENRREILGPALFNIRFPLIPKEDFTKGIVPTGVLTIEEVISIYQHYSHPNLSDVPGFIPLKFPTQQRYKSEGTIEMEIDKVSEFVVEEVGSERLSDAVDIGGFSWKILAEIKTKKELLDLSKGFYNKDEDKVKLAIDVVVDKPKTEKIISDPNKSNGTLLMEIEKLSEFAREFILSQRKSETLYIKGMPWEIEAQIRTKNESTEKWLGFYLSCDSSEKDGNWSRKCMETFRIVSQKSGVSDFKKEFNGTVFNKYSTSWGWNNFISFAELMDPSKGLYNKDEDKVTLAIDFTCE</sequence>
<feature type="domain" description="BTB" evidence="1">
    <location>
        <begin position="100"/>
        <end position="146"/>
    </location>
</feature>
<dbReference type="PROSITE" id="PS50144">
    <property type="entry name" value="MATH"/>
    <property type="match status" value="1"/>
</dbReference>
<dbReference type="Gene3D" id="2.60.210.10">
    <property type="entry name" value="Apoptosis, Tumor Necrosis Factor Receptor Associated Protein 2, Chain A"/>
    <property type="match status" value="1"/>
</dbReference>
<dbReference type="PROSITE" id="PS50097">
    <property type="entry name" value="BTB"/>
    <property type="match status" value="1"/>
</dbReference>
<dbReference type="InterPro" id="IPR000210">
    <property type="entry name" value="BTB/POZ_dom"/>
</dbReference>
<dbReference type="SMART" id="SM00225">
    <property type="entry name" value="BTB"/>
    <property type="match status" value="1"/>
</dbReference>
<reference evidence="3 4" key="1">
    <citation type="submission" date="2024-10" db="EMBL/GenBank/DDBJ databases">
        <authorList>
            <person name="Kim D."/>
        </authorList>
    </citation>
    <scope>NUCLEOTIDE SEQUENCE [LARGE SCALE GENOMIC DNA]</scope>
    <source>
        <strain evidence="3">BH-2024</strain>
    </source>
</reference>
<evidence type="ECO:0000259" key="1">
    <source>
        <dbReference type="PROSITE" id="PS50097"/>
    </source>
</evidence>
<comment type="caution">
    <text evidence="3">The sequence shown here is derived from an EMBL/GenBank/DDBJ whole genome shotgun (WGS) entry which is preliminary data.</text>
</comment>
<dbReference type="InterPro" id="IPR008974">
    <property type="entry name" value="TRAF-like"/>
</dbReference>
<dbReference type="Gene3D" id="3.30.710.10">
    <property type="entry name" value="Potassium Channel Kv1.1, Chain A"/>
    <property type="match status" value="1"/>
</dbReference>
<organism evidence="3 4">
    <name type="scientific">Heterodera trifolii</name>
    <dbReference type="NCBI Taxonomy" id="157864"/>
    <lineage>
        <taxon>Eukaryota</taxon>
        <taxon>Metazoa</taxon>
        <taxon>Ecdysozoa</taxon>
        <taxon>Nematoda</taxon>
        <taxon>Chromadorea</taxon>
        <taxon>Rhabditida</taxon>
        <taxon>Tylenchina</taxon>
        <taxon>Tylenchomorpha</taxon>
        <taxon>Tylenchoidea</taxon>
        <taxon>Heteroderidae</taxon>
        <taxon>Heteroderinae</taxon>
        <taxon>Heterodera</taxon>
    </lineage>
</organism>